<feature type="transmembrane region" description="Helical" evidence="6">
    <location>
        <begin position="129"/>
        <end position="147"/>
    </location>
</feature>
<dbReference type="AlphaFoldDB" id="A0A2R8BHV7"/>
<dbReference type="InterPro" id="IPR000620">
    <property type="entry name" value="EamA_dom"/>
</dbReference>
<keyword evidence="3 6" id="KW-0812">Transmembrane</keyword>
<feature type="transmembrane region" description="Helical" evidence="6">
    <location>
        <begin position="99"/>
        <end position="117"/>
    </location>
</feature>
<dbReference type="InterPro" id="IPR037185">
    <property type="entry name" value="EmrE-like"/>
</dbReference>
<dbReference type="GO" id="GO:0016020">
    <property type="term" value="C:membrane"/>
    <property type="evidence" value="ECO:0007669"/>
    <property type="project" value="UniProtKB-SubCell"/>
</dbReference>
<evidence type="ECO:0000256" key="1">
    <source>
        <dbReference type="ARBA" id="ARBA00004141"/>
    </source>
</evidence>
<dbReference type="SUPFAM" id="SSF103481">
    <property type="entry name" value="Multidrug resistance efflux transporter EmrE"/>
    <property type="match status" value="2"/>
</dbReference>
<comment type="subcellular location">
    <subcellularLocation>
        <location evidence="1">Membrane</location>
        <topology evidence="1">Multi-pass membrane protein</topology>
    </subcellularLocation>
</comment>
<evidence type="ECO:0000256" key="2">
    <source>
        <dbReference type="ARBA" id="ARBA00009853"/>
    </source>
</evidence>
<protein>
    <submittedName>
        <fullName evidence="8">Riboflavin transporter</fullName>
    </submittedName>
</protein>
<dbReference type="EMBL" id="OMOR01000001">
    <property type="protein sequence ID" value="SPH22557.1"/>
    <property type="molecule type" value="Genomic_DNA"/>
</dbReference>
<feature type="transmembrane region" description="Helical" evidence="6">
    <location>
        <begin position="183"/>
        <end position="206"/>
    </location>
</feature>
<comment type="similarity">
    <text evidence="2">Belongs to the drug/metabolite transporter (DMT) superfamily. 10 TMS drug/metabolite exporter (DME) (TC 2.A.7.3) family.</text>
</comment>
<organism evidence="8 9">
    <name type="scientific">Ascidiaceihabitans donghaensis</name>
    <dbReference type="NCBI Taxonomy" id="1510460"/>
    <lineage>
        <taxon>Bacteria</taxon>
        <taxon>Pseudomonadati</taxon>
        <taxon>Pseudomonadota</taxon>
        <taxon>Alphaproteobacteria</taxon>
        <taxon>Rhodobacterales</taxon>
        <taxon>Paracoccaceae</taxon>
        <taxon>Ascidiaceihabitans</taxon>
    </lineage>
</organism>
<dbReference type="Gene3D" id="1.10.3730.20">
    <property type="match status" value="1"/>
</dbReference>
<feature type="transmembrane region" description="Helical" evidence="6">
    <location>
        <begin position="36"/>
        <end position="59"/>
    </location>
</feature>
<feature type="transmembrane region" description="Helical" evidence="6">
    <location>
        <begin position="71"/>
        <end position="93"/>
    </location>
</feature>
<dbReference type="PANTHER" id="PTHR22911:SF6">
    <property type="entry name" value="SOLUTE CARRIER FAMILY 35 MEMBER G1"/>
    <property type="match status" value="1"/>
</dbReference>
<dbReference type="Proteomes" id="UP000244880">
    <property type="component" value="Unassembled WGS sequence"/>
</dbReference>
<gene>
    <name evidence="8" type="primary">ribN_14</name>
    <name evidence="8" type="ORF">ASD8599_03300</name>
</gene>
<name>A0A2R8BHV7_9RHOB</name>
<sequence length="324" mass="35348">MPRPELSPNTFGAILGLLAFAVFSTHDLIIKQLGGVYSVFQIVFFTALFSFPIITLVLMRDHKASTLQPRHPYWMGLRCISGAASGLCAFYAITQLPLSQVYAFIFAAPLIITLLAIPILGEVVRLRRGLAIGVGMIGVLIVLQPGASPLEAGHIAALVAAFAGAMVSIITRKIGKDERGVVMILYPMMTNLILTAMVLPFVYVQVPLHDMGLLALDSFLVLIAMALLVAAYTRADAMVVAPMQYSQMIWATLFGIFLFQEYPTWSTYLGTVVIALSGFYILRREATSDVSSTTPVSKTRTRIGHVASLRVGHVLRRNRTKGMD</sequence>
<feature type="domain" description="EamA" evidence="7">
    <location>
        <begin position="153"/>
        <end position="281"/>
    </location>
</feature>
<evidence type="ECO:0000256" key="6">
    <source>
        <dbReference type="SAM" id="Phobius"/>
    </source>
</evidence>
<feature type="transmembrane region" description="Helical" evidence="6">
    <location>
        <begin position="12"/>
        <end position="30"/>
    </location>
</feature>
<feature type="transmembrane region" description="Helical" evidence="6">
    <location>
        <begin position="239"/>
        <end position="259"/>
    </location>
</feature>
<evidence type="ECO:0000259" key="7">
    <source>
        <dbReference type="Pfam" id="PF00892"/>
    </source>
</evidence>
<evidence type="ECO:0000256" key="5">
    <source>
        <dbReference type="ARBA" id="ARBA00023136"/>
    </source>
</evidence>
<proteinExistence type="inferred from homology"/>
<feature type="transmembrane region" description="Helical" evidence="6">
    <location>
        <begin position="265"/>
        <end position="282"/>
    </location>
</feature>
<evidence type="ECO:0000256" key="3">
    <source>
        <dbReference type="ARBA" id="ARBA00022692"/>
    </source>
</evidence>
<keyword evidence="9" id="KW-1185">Reference proteome</keyword>
<dbReference type="RefSeq" id="WP_245926071.1">
    <property type="nucleotide sequence ID" value="NZ_OMOR01000001.1"/>
</dbReference>
<feature type="transmembrane region" description="Helical" evidence="6">
    <location>
        <begin position="212"/>
        <end position="232"/>
    </location>
</feature>
<dbReference type="PANTHER" id="PTHR22911">
    <property type="entry name" value="ACYL-MALONYL CONDENSING ENZYME-RELATED"/>
    <property type="match status" value="1"/>
</dbReference>
<accession>A0A2R8BHV7</accession>
<keyword evidence="4 6" id="KW-1133">Transmembrane helix</keyword>
<evidence type="ECO:0000256" key="4">
    <source>
        <dbReference type="ARBA" id="ARBA00022989"/>
    </source>
</evidence>
<feature type="domain" description="EamA" evidence="7">
    <location>
        <begin position="11"/>
        <end position="143"/>
    </location>
</feature>
<dbReference type="Pfam" id="PF00892">
    <property type="entry name" value="EamA"/>
    <property type="match status" value="2"/>
</dbReference>
<evidence type="ECO:0000313" key="9">
    <source>
        <dbReference type="Proteomes" id="UP000244880"/>
    </source>
</evidence>
<reference evidence="8 9" key="1">
    <citation type="submission" date="2018-03" db="EMBL/GenBank/DDBJ databases">
        <authorList>
            <person name="Keele B.F."/>
        </authorList>
    </citation>
    <scope>NUCLEOTIDE SEQUENCE [LARGE SCALE GENOMIC DNA]</scope>
    <source>
        <strain evidence="8 9">CECT 8599</strain>
    </source>
</reference>
<keyword evidence="5 6" id="KW-0472">Membrane</keyword>
<feature type="transmembrane region" description="Helical" evidence="6">
    <location>
        <begin position="153"/>
        <end position="171"/>
    </location>
</feature>
<evidence type="ECO:0000313" key="8">
    <source>
        <dbReference type="EMBL" id="SPH22557.1"/>
    </source>
</evidence>